<dbReference type="EC" id="2.6.1.16" evidence="2"/>
<evidence type="ECO:0000256" key="3">
    <source>
        <dbReference type="ARBA" id="ARBA00016090"/>
    </source>
</evidence>
<comment type="caution">
    <text evidence="4">The sequence shown here is derived from an EMBL/GenBank/DDBJ whole genome shotgun (WGS) entry which is preliminary data.</text>
</comment>
<dbReference type="EMBL" id="JAUQUB010000001">
    <property type="protein sequence ID" value="MDO7881210.1"/>
    <property type="molecule type" value="Genomic_DNA"/>
</dbReference>
<accession>A0ABT9BJL3</accession>
<dbReference type="Proteomes" id="UP001241072">
    <property type="component" value="Unassembled WGS sequence"/>
</dbReference>
<dbReference type="PANTHER" id="PTHR10937:SF0">
    <property type="entry name" value="GLUTAMINE--FRUCTOSE-6-PHOSPHATE TRANSAMINASE (ISOMERIZING)"/>
    <property type="match status" value="1"/>
</dbReference>
<dbReference type="PANTHER" id="PTHR10937">
    <property type="entry name" value="GLUCOSAMINE--FRUCTOSE-6-PHOSPHATE AMINOTRANSFERASE, ISOMERIZING"/>
    <property type="match status" value="1"/>
</dbReference>
<dbReference type="SUPFAM" id="SSF53697">
    <property type="entry name" value="SIS domain"/>
    <property type="match status" value="1"/>
</dbReference>
<dbReference type="Gene3D" id="3.40.50.10490">
    <property type="entry name" value="Glucose-6-phosphate isomerase like protein, domain 1"/>
    <property type="match status" value="2"/>
</dbReference>
<reference evidence="4 5" key="1">
    <citation type="submission" date="2023-07" db="EMBL/GenBank/DDBJ databases">
        <title>Protaetiibacter sp. nov WY-16 isolated from soil.</title>
        <authorList>
            <person name="Liu B."/>
            <person name="Wan Y."/>
        </authorList>
    </citation>
    <scope>NUCLEOTIDE SEQUENCE [LARGE SCALE GENOMIC DNA]</scope>
    <source>
        <strain evidence="4 5">WY-16</strain>
    </source>
</reference>
<evidence type="ECO:0000313" key="4">
    <source>
        <dbReference type="EMBL" id="MDO7881210.1"/>
    </source>
</evidence>
<evidence type="ECO:0000256" key="1">
    <source>
        <dbReference type="ARBA" id="ARBA00001031"/>
    </source>
</evidence>
<protein>
    <recommendedName>
        <fullName evidence="3">Glutamine--fructose-6-phosphate aminotransferase [isomerizing]</fullName>
        <ecNumber evidence="2">2.6.1.16</ecNumber>
    </recommendedName>
</protein>
<name>A0ABT9BJL3_9MICO</name>
<keyword evidence="5" id="KW-1185">Reference proteome</keyword>
<proteinExistence type="predicted"/>
<dbReference type="RefSeq" id="WP_305001625.1">
    <property type="nucleotide sequence ID" value="NZ_JAUQUB010000001.1"/>
</dbReference>
<evidence type="ECO:0000313" key="5">
    <source>
        <dbReference type="Proteomes" id="UP001241072"/>
    </source>
</evidence>
<sequence>MVADYITYASARATQADALEAAIARISEEVLRQQDAGGLRGPGPIFVGIGASLAAASAPVWTLRSRGIHSWRLGAGDYPLPWPLSVHPIVGISQSGKSTETLAVFESIAPELRYAVVNTHPSPVSTLAATTLSLGNIPDSYASTIGYTATVTGLGMLAEAWDGGALDAGWQSLPELFRWTEQTVGARAAELAATFAGRVTADFVGAGPSVGSAEAGALLFREVARVHAAGMSTRQYLHGSMESAGGGVHVLFGEERELDAARMLADAGHSVILITSLEVPEAERLQVVALPSVAPNQRAILEALVMQILVGEVATQAGVEIEEFVFFHTDTKVSDGTDTKVADG</sequence>
<evidence type="ECO:0000256" key="2">
    <source>
        <dbReference type="ARBA" id="ARBA00012916"/>
    </source>
</evidence>
<comment type="catalytic activity">
    <reaction evidence="1">
        <text>D-fructose 6-phosphate + L-glutamine = D-glucosamine 6-phosphate + L-glutamate</text>
        <dbReference type="Rhea" id="RHEA:13237"/>
        <dbReference type="ChEBI" id="CHEBI:29985"/>
        <dbReference type="ChEBI" id="CHEBI:58359"/>
        <dbReference type="ChEBI" id="CHEBI:58725"/>
        <dbReference type="ChEBI" id="CHEBI:61527"/>
        <dbReference type="EC" id="2.6.1.16"/>
    </reaction>
</comment>
<gene>
    <name evidence="4" type="ORF">Q5716_03110</name>
</gene>
<dbReference type="InterPro" id="IPR046348">
    <property type="entry name" value="SIS_dom_sf"/>
</dbReference>
<organism evidence="4 5">
    <name type="scientific">Antiquaquibacter soli</name>
    <dbReference type="NCBI Taxonomy" id="3064523"/>
    <lineage>
        <taxon>Bacteria</taxon>
        <taxon>Bacillati</taxon>
        <taxon>Actinomycetota</taxon>
        <taxon>Actinomycetes</taxon>
        <taxon>Micrococcales</taxon>
        <taxon>Microbacteriaceae</taxon>
        <taxon>Antiquaquibacter</taxon>
    </lineage>
</organism>